<feature type="transmembrane region" description="Helical" evidence="1">
    <location>
        <begin position="224"/>
        <end position="248"/>
    </location>
</feature>
<dbReference type="OrthoDB" id="9815466at2"/>
<feature type="transmembrane region" description="Helical" evidence="1">
    <location>
        <begin position="260"/>
        <end position="282"/>
    </location>
</feature>
<dbReference type="PANTHER" id="PTHR38454">
    <property type="entry name" value="INTEGRAL MEMBRANE PROTEIN-RELATED"/>
    <property type="match status" value="1"/>
</dbReference>
<evidence type="ECO:0000313" key="3">
    <source>
        <dbReference type="Proteomes" id="UP000199820"/>
    </source>
</evidence>
<reference evidence="2 3" key="1">
    <citation type="submission" date="2016-10" db="EMBL/GenBank/DDBJ databases">
        <authorList>
            <person name="de Groot N.N."/>
        </authorList>
    </citation>
    <scope>NUCLEOTIDE SEQUENCE [LARGE SCALE GENOMIC DNA]</scope>
    <source>
        <strain evidence="2 3">KH1P1</strain>
    </source>
</reference>
<feature type="transmembrane region" description="Helical" evidence="1">
    <location>
        <begin position="353"/>
        <end position="372"/>
    </location>
</feature>
<dbReference type="PANTHER" id="PTHR38454:SF1">
    <property type="entry name" value="INTEGRAL MEMBRANE PROTEIN"/>
    <property type="match status" value="1"/>
</dbReference>
<feature type="transmembrane region" description="Helical" evidence="1">
    <location>
        <begin position="185"/>
        <end position="204"/>
    </location>
</feature>
<feature type="transmembrane region" description="Helical" evidence="1">
    <location>
        <begin position="322"/>
        <end position="341"/>
    </location>
</feature>
<dbReference type="Proteomes" id="UP000199820">
    <property type="component" value="Unassembled WGS sequence"/>
</dbReference>
<evidence type="ECO:0000313" key="2">
    <source>
        <dbReference type="EMBL" id="SET45571.1"/>
    </source>
</evidence>
<dbReference type="STRING" id="1526.SAMN02910262_01186"/>
<feature type="transmembrane region" description="Helical" evidence="1">
    <location>
        <begin position="157"/>
        <end position="173"/>
    </location>
</feature>
<feature type="transmembrane region" description="Helical" evidence="1">
    <location>
        <begin position="822"/>
        <end position="842"/>
    </location>
</feature>
<dbReference type="InterPro" id="IPR018580">
    <property type="entry name" value="Uncharacterised_YfhO"/>
</dbReference>
<gene>
    <name evidence="2" type="ORF">SAMN04487771_10199</name>
</gene>
<feature type="transmembrane region" description="Helical" evidence="1">
    <location>
        <begin position="39"/>
        <end position="56"/>
    </location>
</feature>
<dbReference type="AlphaFoldDB" id="A0A1I0EK15"/>
<proteinExistence type="predicted"/>
<dbReference type="Pfam" id="PF09586">
    <property type="entry name" value="YfhO"/>
    <property type="match status" value="2"/>
</dbReference>
<feature type="transmembrane region" description="Helical" evidence="1">
    <location>
        <begin position="468"/>
        <end position="485"/>
    </location>
</feature>
<protein>
    <submittedName>
        <fullName evidence="2">Uncharacterized membrane protein YfhO</fullName>
    </submittedName>
</protein>
<keyword evidence="1" id="KW-0812">Transmembrane</keyword>
<name>A0A1I0EK15_9FIRM</name>
<keyword evidence="1" id="KW-1133">Transmembrane helix</keyword>
<organism evidence="2 3">
    <name type="scientific">[Clostridium] aminophilum</name>
    <dbReference type="NCBI Taxonomy" id="1526"/>
    <lineage>
        <taxon>Bacteria</taxon>
        <taxon>Bacillati</taxon>
        <taxon>Bacillota</taxon>
        <taxon>Clostridia</taxon>
        <taxon>Lachnospirales</taxon>
        <taxon>Lachnospiraceae</taxon>
    </lineage>
</organism>
<dbReference type="RefSeq" id="WP_074649414.1">
    <property type="nucleotide sequence ID" value="NZ_FOIL01000019.1"/>
</dbReference>
<dbReference type="eggNOG" id="COG4485">
    <property type="taxonomic scope" value="Bacteria"/>
</dbReference>
<keyword evidence="1" id="KW-0472">Membrane</keyword>
<feature type="transmembrane region" description="Helical" evidence="1">
    <location>
        <begin position="437"/>
        <end position="456"/>
    </location>
</feature>
<evidence type="ECO:0000256" key="1">
    <source>
        <dbReference type="SAM" id="Phobius"/>
    </source>
</evidence>
<dbReference type="EMBL" id="FOIL01000019">
    <property type="protein sequence ID" value="SET45571.1"/>
    <property type="molecule type" value="Genomic_DNA"/>
</dbReference>
<feature type="transmembrane region" description="Helical" evidence="1">
    <location>
        <begin position="130"/>
        <end position="151"/>
    </location>
</feature>
<sequence length="874" mass="98703">MTENRYGDTKSRKQIQRRVGIGRWLREIFIIPGMEAEEGYFVAFFLPVLVMLVTFVNRRIWPFGDNQFLRTDLYHQYAPFFSELQYKLQHGGSLLYSWDIGMGVNFSALYAYYLASPVNWIVALIPKAHLIEFITALIVLKIALSGVTFTYYLNHHLGAPMFGAGIFGVFYALSGYQAAYSWNIMWLDCILMFPLILLGLERLVFEGKGLFYGIALGFSILSNYYISIMICLFMIVYFGCLLILRGACPWKKFWASVGRFAFYSLLAGALAAVMLLPEIAALRRTASADMDFPKTWETYFPIFDMIARHMCGVTVETGLDHWPNVFCGTAVFLMVPMYFVSRRIDRKQKLVNGALLIFFYASFSINILNFIWHGLHYPNSLPCRQSFIYIALLLTMCCRVYQNLDELSERRIGMFLAGAIGFVLLAEKTVTDDAFKFPVFYAAIGLLGLYALLMFLYRKRRFSAETMAVLLILAAFGENLANTMITSVPTTSRASYTADNAGIRMLTGERPTDVGFYRIDKRDYRTKNDGAWMNFPSPSLFSSMTDANMTSLFSKLGCEGSVNAYSTQGVTPLVNSLFSIRYTLYNREQNDPNLHFIQESAGMYLYENPDVLSVGFMLPEGLEKDWKLSGSIAPEVQNHLAELLGFDDLMNSVISQEKSGMLSFTADESGVYYIRLSNRSVKKAKLTVNGRTQTYEDLQRDYLIPVGYVNAGQYVSLESTSPVNEEPRGTVYRYDFDALKQVTSVLGKEQLNVSEWKDSFLSGTVTTAKGGDLFLSIPYDKGWSVTVDGKKSIIDEAFGSLSKVKLDPGTHRIELRYMPQGLIPGAAISGAAVLLMILLAVFGRRRDRRAAQIPAEYHHSEELELKGEHIDEEA</sequence>
<accession>A0A1I0EK15</accession>
<keyword evidence="3" id="KW-1185">Reference proteome</keyword>